<evidence type="ECO:0000256" key="2">
    <source>
        <dbReference type="ARBA" id="ARBA00006924"/>
    </source>
</evidence>
<keyword evidence="3" id="KW-0808">Transferase</keyword>
<keyword evidence="6" id="KW-0862">Zinc</keyword>
<feature type="binding site" evidence="6">
    <location>
        <position position="64"/>
    </location>
    <ligand>
        <name>Zn(2+)</name>
        <dbReference type="ChEBI" id="CHEBI:29105"/>
    </ligand>
</feature>
<comment type="subcellular location">
    <subcellularLocation>
        <location evidence="1">Mitochondrion</location>
    </subcellularLocation>
</comment>
<dbReference type="Proteomes" id="UP000027456">
    <property type="component" value="Unassembled WGS sequence"/>
</dbReference>
<dbReference type="PANTHER" id="PTHR11085">
    <property type="entry name" value="NAD-DEPENDENT PROTEIN DEACYLASE SIRTUIN-5, MITOCHONDRIAL-RELATED"/>
    <property type="match status" value="1"/>
</dbReference>
<dbReference type="GO" id="GO:0017136">
    <property type="term" value="F:histone deacetylase activity, NAD-dependent"/>
    <property type="evidence" value="ECO:0007669"/>
    <property type="project" value="TreeGrafter"/>
</dbReference>
<evidence type="ECO:0000313" key="8">
    <source>
        <dbReference type="EMBL" id="KEP47953.1"/>
    </source>
</evidence>
<dbReference type="Pfam" id="PF02146">
    <property type="entry name" value="SIR2"/>
    <property type="match status" value="1"/>
</dbReference>
<feature type="binding site" evidence="6">
    <location>
        <position position="90"/>
    </location>
    <ligand>
        <name>Zn(2+)</name>
        <dbReference type="ChEBI" id="CHEBI:29105"/>
    </ligand>
</feature>
<dbReference type="SUPFAM" id="SSF52467">
    <property type="entry name" value="DHS-like NAD/FAD-binding domain"/>
    <property type="match status" value="1"/>
</dbReference>
<dbReference type="STRING" id="1423351.A0A074RTF7"/>
<dbReference type="GO" id="GO:0005739">
    <property type="term" value="C:mitochondrion"/>
    <property type="evidence" value="ECO:0007669"/>
    <property type="project" value="UniProtKB-SubCell"/>
</dbReference>
<keyword evidence="4" id="KW-0520">NAD</keyword>
<dbReference type="AlphaFoldDB" id="A0A074RTF7"/>
<comment type="caution">
    <text evidence="8">The sequence shown here is derived from an EMBL/GenBank/DDBJ whole genome shotgun (WGS) entry which is preliminary data.</text>
</comment>
<dbReference type="GO" id="GO:0046872">
    <property type="term" value="F:metal ion binding"/>
    <property type="evidence" value="ECO:0007669"/>
    <property type="project" value="UniProtKB-KW"/>
</dbReference>
<keyword evidence="9" id="KW-1185">Reference proteome</keyword>
<feature type="binding site" evidence="6">
    <location>
        <position position="93"/>
    </location>
    <ligand>
        <name>Zn(2+)</name>
        <dbReference type="ChEBI" id="CHEBI:29105"/>
    </ligand>
</feature>
<evidence type="ECO:0000256" key="5">
    <source>
        <dbReference type="ARBA" id="ARBA00023128"/>
    </source>
</evidence>
<evidence type="ECO:0000259" key="7">
    <source>
        <dbReference type="PROSITE" id="PS50305"/>
    </source>
</evidence>
<dbReference type="InterPro" id="IPR003000">
    <property type="entry name" value="Sirtuin"/>
</dbReference>
<sequence>MVRLRRLSRNAELTSCHKYINQLRDKGRLLRCFTQNIDGLQTRERSDMSQVVVELHGNNVLLLCHKCNRLPKEDIEELDERIMRDGMIECSRCNENRQGLSSNRRLRLLRPGYLLPRVLYNQDSVELEQGGLNLDQLEQAAGSADLLLVIGTSLSIEGPAKLVQSLAQKAHQVGGAVIYVGKGRLTLSKWCTYFDLHIETDIDMWASEASYHMGKNRRTTNIRKQISFVTEELNTSSIGQTVETYAPVPLHNGNKDTSKTVPKPDPIRLFLIVCHPGTAPVLAEAFVSRVS</sequence>
<organism evidence="8 9">
    <name type="scientific">Rhizoctonia solani 123E</name>
    <dbReference type="NCBI Taxonomy" id="1423351"/>
    <lineage>
        <taxon>Eukaryota</taxon>
        <taxon>Fungi</taxon>
        <taxon>Dikarya</taxon>
        <taxon>Basidiomycota</taxon>
        <taxon>Agaricomycotina</taxon>
        <taxon>Agaricomycetes</taxon>
        <taxon>Cantharellales</taxon>
        <taxon>Ceratobasidiaceae</taxon>
        <taxon>Rhizoctonia</taxon>
    </lineage>
</organism>
<reference evidence="8 9" key="1">
    <citation type="submission" date="2013-12" db="EMBL/GenBank/DDBJ databases">
        <authorList>
            <person name="Cubeta M."/>
            <person name="Pakala S."/>
            <person name="Fedorova N."/>
            <person name="Thomas E."/>
            <person name="Dean R."/>
            <person name="Jabaji S."/>
            <person name="Neate S."/>
            <person name="Toda T."/>
            <person name="Tavantzis S."/>
            <person name="Vilgalys R."/>
            <person name="Bharathan N."/>
            <person name="Pakala S."/>
            <person name="Losada L.S."/>
            <person name="Zafar N."/>
            <person name="Nierman W."/>
        </authorList>
    </citation>
    <scope>NUCLEOTIDE SEQUENCE [LARGE SCALE GENOMIC DNA]</scope>
    <source>
        <strain evidence="8 9">123E</strain>
    </source>
</reference>
<dbReference type="GO" id="GO:0070403">
    <property type="term" value="F:NAD+ binding"/>
    <property type="evidence" value="ECO:0007669"/>
    <property type="project" value="InterPro"/>
</dbReference>
<dbReference type="InterPro" id="IPR029035">
    <property type="entry name" value="DHS-like_NAD/FAD-binding_dom"/>
</dbReference>
<protein>
    <submittedName>
        <fullName evidence="8">SIR2 family transcriptional regulator</fullName>
    </submittedName>
</protein>
<feature type="domain" description="Deacetylase sirtuin-type" evidence="7">
    <location>
        <begin position="1"/>
        <end position="225"/>
    </location>
</feature>
<accession>A0A074RTF7</accession>
<feature type="active site" description="Proton acceptor" evidence="6">
    <location>
        <position position="56"/>
    </location>
</feature>
<feature type="non-terminal residue" evidence="8">
    <location>
        <position position="291"/>
    </location>
</feature>
<dbReference type="PANTHER" id="PTHR11085:SF8">
    <property type="entry name" value="NAD-DEPENDENT HISTONE DEACETYLASE HST3"/>
    <property type="match status" value="1"/>
</dbReference>
<gene>
    <name evidence="8" type="ORF">V565_138270</name>
</gene>
<dbReference type="EMBL" id="AZST01000609">
    <property type="protein sequence ID" value="KEP47953.1"/>
    <property type="molecule type" value="Genomic_DNA"/>
</dbReference>
<evidence type="ECO:0000256" key="1">
    <source>
        <dbReference type="ARBA" id="ARBA00004173"/>
    </source>
</evidence>
<dbReference type="PROSITE" id="PS50305">
    <property type="entry name" value="SIRTUIN"/>
    <property type="match status" value="1"/>
</dbReference>
<dbReference type="OrthoDB" id="2919105at2759"/>
<proteinExistence type="inferred from homology"/>
<dbReference type="GO" id="GO:0005634">
    <property type="term" value="C:nucleus"/>
    <property type="evidence" value="ECO:0007669"/>
    <property type="project" value="TreeGrafter"/>
</dbReference>
<dbReference type="InterPro" id="IPR050134">
    <property type="entry name" value="NAD-dep_sirtuin_deacylases"/>
</dbReference>
<evidence type="ECO:0000313" key="9">
    <source>
        <dbReference type="Proteomes" id="UP000027456"/>
    </source>
</evidence>
<evidence type="ECO:0000256" key="3">
    <source>
        <dbReference type="ARBA" id="ARBA00022679"/>
    </source>
</evidence>
<evidence type="ECO:0000256" key="6">
    <source>
        <dbReference type="PROSITE-ProRule" id="PRU00236"/>
    </source>
</evidence>
<dbReference type="InterPro" id="IPR026590">
    <property type="entry name" value="Ssirtuin_cat_dom"/>
</dbReference>
<keyword evidence="5" id="KW-0496">Mitochondrion</keyword>
<feature type="binding site" evidence="6">
    <location>
        <position position="67"/>
    </location>
    <ligand>
        <name>Zn(2+)</name>
        <dbReference type="ChEBI" id="CHEBI:29105"/>
    </ligand>
</feature>
<keyword evidence="6" id="KW-0479">Metal-binding</keyword>
<name>A0A074RTF7_9AGAM</name>
<dbReference type="HOGENOM" id="CLU_961584_0_0_1"/>
<comment type="similarity">
    <text evidence="2">Belongs to the sirtuin family. Class I subfamily.</text>
</comment>
<evidence type="ECO:0000256" key="4">
    <source>
        <dbReference type="ARBA" id="ARBA00023027"/>
    </source>
</evidence>
<dbReference type="Gene3D" id="3.40.50.1220">
    <property type="entry name" value="TPP-binding domain"/>
    <property type="match status" value="1"/>
</dbReference>